<dbReference type="RefSeq" id="WP_108188064.1">
    <property type="nucleotide sequence ID" value="NZ_PIFK01000040.1"/>
</dbReference>
<evidence type="ECO:0000259" key="1">
    <source>
        <dbReference type="Pfam" id="PF22016"/>
    </source>
</evidence>
<dbReference type="Pfam" id="PF22016">
    <property type="entry name" value="DUF6933"/>
    <property type="match status" value="1"/>
</dbReference>
<evidence type="ECO:0000313" key="3">
    <source>
        <dbReference type="Proteomes" id="UP000244197"/>
    </source>
</evidence>
<gene>
    <name evidence="2" type="ORF">CWO07_18260</name>
</gene>
<name>A0A2T5ERY2_VIBSP</name>
<organism evidence="2 3">
    <name type="scientific">Vibrio splendidus</name>
    <dbReference type="NCBI Taxonomy" id="29497"/>
    <lineage>
        <taxon>Bacteria</taxon>
        <taxon>Pseudomonadati</taxon>
        <taxon>Pseudomonadota</taxon>
        <taxon>Gammaproteobacteria</taxon>
        <taxon>Vibrionales</taxon>
        <taxon>Vibrionaceae</taxon>
        <taxon>Vibrio</taxon>
    </lineage>
</organism>
<sequence length="263" mass="31005">MLIFNCTKAASDFFTVTRKGEKISPIAPTPCKLISDDIYHLKDNDGNTPKEISEWLVHVIRVQRKPIIFAIEKDTRYVMTFVDLKKGEHQRFITDFIERIANLVQYFGEDLMIMNDDTFDPMLKKFLRLNNEYRFFTRSDRSLQSHLNEITWFFKDTAENSGCLPDTEQVMCFDADMNSMPKQYKGLKDMIYPANQMLFHWLRNYCEYDEKQVRSISERIRQLKQSMSGDLTTLEMNTVNEEWDIENQSGCIPNNVIVFPTKP</sequence>
<dbReference type="InterPro" id="IPR053864">
    <property type="entry name" value="DUF6933"/>
</dbReference>
<feature type="domain" description="DUF6933" evidence="1">
    <location>
        <begin position="37"/>
        <end position="195"/>
    </location>
</feature>
<evidence type="ECO:0000313" key="2">
    <source>
        <dbReference type="EMBL" id="PTP28694.1"/>
    </source>
</evidence>
<accession>A0A2T5ERY2</accession>
<dbReference type="EMBL" id="PIFK01000040">
    <property type="protein sequence ID" value="PTP28694.1"/>
    <property type="molecule type" value="Genomic_DNA"/>
</dbReference>
<reference evidence="2 3" key="1">
    <citation type="submission" date="2017-11" db="EMBL/GenBank/DDBJ databases">
        <title>Population delineation of vibrios coincides with oyster pathogenicity.</title>
        <authorList>
            <person name="Bruto M."/>
            <person name="Labreuche Y."/>
            <person name="James A."/>
            <person name="Piel D."/>
            <person name="Chenivesse S."/>
            <person name="Petton B."/>
            <person name="Polz M.F."/>
            <person name="Le Roux F."/>
        </authorList>
    </citation>
    <scope>NUCLEOTIDE SEQUENCE [LARGE SCALE GENOMIC DNA]</scope>
    <source>
        <strain evidence="2 3">FF_144</strain>
    </source>
</reference>
<proteinExistence type="predicted"/>
<comment type="caution">
    <text evidence="2">The sequence shown here is derived from an EMBL/GenBank/DDBJ whole genome shotgun (WGS) entry which is preliminary data.</text>
</comment>
<protein>
    <recommendedName>
        <fullName evidence="1">DUF6933 domain-containing protein</fullName>
    </recommendedName>
</protein>
<dbReference type="Proteomes" id="UP000244197">
    <property type="component" value="Unassembled WGS sequence"/>
</dbReference>
<dbReference type="AlphaFoldDB" id="A0A2T5ERY2"/>